<dbReference type="PATRIC" id="fig|394096.3.peg.8812"/>
<dbReference type="AlphaFoldDB" id="A0A085VWK9"/>
<dbReference type="SUPFAM" id="SSF50494">
    <property type="entry name" value="Trypsin-like serine proteases"/>
    <property type="match status" value="1"/>
</dbReference>
<evidence type="ECO:0000256" key="5">
    <source>
        <dbReference type="SAM" id="SignalP"/>
    </source>
</evidence>
<reference evidence="7 8" key="1">
    <citation type="submission" date="2014-04" db="EMBL/GenBank/DDBJ databases">
        <title>Genome assembly of Hyalangium minutum DSM 14724.</title>
        <authorList>
            <person name="Sharma G."/>
            <person name="Subramanian S."/>
        </authorList>
    </citation>
    <scope>NUCLEOTIDE SEQUENCE [LARGE SCALE GENOMIC DNA]</scope>
    <source>
        <strain evidence="7 8">DSM 14724</strain>
    </source>
</reference>
<dbReference type="InterPro" id="IPR036034">
    <property type="entry name" value="PDZ_sf"/>
</dbReference>
<feature type="region of interest" description="Disordered" evidence="4">
    <location>
        <begin position="347"/>
        <end position="402"/>
    </location>
</feature>
<dbReference type="Gene3D" id="2.30.42.10">
    <property type="match status" value="1"/>
</dbReference>
<dbReference type="STRING" id="394096.DB31_6095"/>
<dbReference type="Pfam" id="PF13180">
    <property type="entry name" value="PDZ_2"/>
    <property type="match status" value="1"/>
</dbReference>
<dbReference type="InterPro" id="IPR001940">
    <property type="entry name" value="Peptidase_S1C"/>
</dbReference>
<proteinExistence type="inferred from homology"/>
<evidence type="ECO:0000256" key="3">
    <source>
        <dbReference type="ARBA" id="ARBA00022801"/>
    </source>
</evidence>
<evidence type="ECO:0000313" key="7">
    <source>
        <dbReference type="EMBL" id="KFE59822.1"/>
    </source>
</evidence>
<keyword evidence="2 7" id="KW-0645">Protease</keyword>
<feature type="signal peptide" evidence="5">
    <location>
        <begin position="1"/>
        <end position="18"/>
    </location>
</feature>
<dbReference type="GO" id="GO:0006508">
    <property type="term" value="P:proteolysis"/>
    <property type="evidence" value="ECO:0007669"/>
    <property type="project" value="UniProtKB-KW"/>
</dbReference>
<dbReference type="InterPro" id="IPR001478">
    <property type="entry name" value="PDZ"/>
</dbReference>
<dbReference type="Proteomes" id="UP000028725">
    <property type="component" value="Unassembled WGS sequence"/>
</dbReference>
<keyword evidence="8" id="KW-1185">Reference proteome</keyword>
<gene>
    <name evidence="7" type="ORF">DB31_6095</name>
</gene>
<organism evidence="7 8">
    <name type="scientific">Hyalangium minutum</name>
    <dbReference type="NCBI Taxonomy" id="394096"/>
    <lineage>
        <taxon>Bacteria</taxon>
        <taxon>Pseudomonadati</taxon>
        <taxon>Myxococcota</taxon>
        <taxon>Myxococcia</taxon>
        <taxon>Myxococcales</taxon>
        <taxon>Cystobacterineae</taxon>
        <taxon>Archangiaceae</taxon>
        <taxon>Hyalangium</taxon>
    </lineage>
</organism>
<keyword evidence="3" id="KW-0378">Hydrolase</keyword>
<name>A0A085VWK9_9BACT</name>
<protein>
    <submittedName>
        <fullName evidence="7">HtrA protease/chaperone protein</fullName>
    </submittedName>
</protein>
<comment type="similarity">
    <text evidence="1">Belongs to the peptidase S1C family.</text>
</comment>
<feature type="compositionally biased region" description="Low complexity" evidence="4">
    <location>
        <begin position="355"/>
        <end position="374"/>
    </location>
</feature>
<dbReference type="Gene3D" id="2.40.10.120">
    <property type="match status" value="1"/>
</dbReference>
<comment type="caution">
    <text evidence="7">The sequence shown here is derived from an EMBL/GenBank/DDBJ whole genome shotgun (WGS) entry which is preliminary data.</text>
</comment>
<accession>A0A085VWK9</accession>
<dbReference type="Pfam" id="PF13365">
    <property type="entry name" value="Trypsin_2"/>
    <property type="match status" value="1"/>
</dbReference>
<dbReference type="GO" id="GO:0004252">
    <property type="term" value="F:serine-type endopeptidase activity"/>
    <property type="evidence" value="ECO:0007669"/>
    <property type="project" value="InterPro"/>
</dbReference>
<dbReference type="PRINTS" id="PR00834">
    <property type="entry name" value="PROTEASES2C"/>
</dbReference>
<evidence type="ECO:0000259" key="6">
    <source>
        <dbReference type="PROSITE" id="PS50106"/>
    </source>
</evidence>
<dbReference type="SUPFAM" id="SSF50156">
    <property type="entry name" value="PDZ domain-like"/>
    <property type="match status" value="1"/>
</dbReference>
<dbReference type="InterPro" id="IPR009003">
    <property type="entry name" value="Peptidase_S1_PA"/>
</dbReference>
<evidence type="ECO:0000256" key="1">
    <source>
        <dbReference type="ARBA" id="ARBA00010541"/>
    </source>
</evidence>
<evidence type="ECO:0000256" key="4">
    <source>
        <dbReference type="SAM" id="MobiDB-lite"/>
    </source>
</evidence>
<dbReference type="PROSITE" id="PS50106">
    <property type="entry name" value="PDZ"/>
    <property type="match status" value="1"/>
</dbReference>
<feature type="domain" description="PDZ" evidence="6">
    <location>
        <begin position="246"/>
        <end position="338"/>
    </location>
</feature>
<dbReference type="EMBL" id="JMCB01000032">
    <property type="protein sequence ID" value="KFE59822.1"/>
    <property type="molecule type" value="Genomic_DNA"/>
</dbReference>
<dbReference type="SMART" id="SM00228">
    <property type="entry name" value="PDZ"/>
    <property type="match status" value="1"/>
</dbReference>
<sequence>MRLLLVACTLVVAGVGHAAGEGSGRVWLEARNHEVREQRSNLSKVARAAMPSVVSITTLPDSTEPEASGEEPQKGIGSGFIIHPDGYILTSAHVVEGAGNVTISVDSPRGYPETYEARVVGQDLRTDCALLKVEAGRKLPALKLASASRVEVADWIVVIGSPFGLEHSVTVGVVSYKGRTDVTPNGRPGDYDYIQTDASINPGNSGGPVLDLNGDVVAIANAVNVAGQGIGFAVPIDIAKAILPQLKTYGEVRRGWLGFDVRDLSPQVASELGMSPKNHGVVVWAVSEGSPAGRAGLRPGDVIVSMDTERVEKASKLSWQLAARGVGKSVVLQVRRGQQPLKVRVTLEEPPPEAKPATTVAARRPSPRKTSSSRLQPVLTEEDLEDEGPAPSVRPGEPLLGP</sequence>
<dbReference type="PANTHER" id="PTHR22939">
    <property type="entry name" value="SERINE PROTEASE FAMILY S1C HTRA-RELATED"/>
    <property type="match status" value="1"/>
</dbReference>
<evidence type="ECO:0000313" key="8">
    <source>
        <dbReference type="Proteomes" id="UP000028725"/>
    </source>
</evidence>
<keyword evidence="5" id="KW-0732">Signal</keyword>
<feature type="chain" id="PRO_5001799238" evidence="5">
    <location>
        <begin position="19"/>
        <end position="402"/>
    </location>
</feature>
<dbReference type="PANTHER" id="PTHR22939:SF129">
    <property type="entry name" value="SERINE PROTEASE HTRA2, MITOCHONDRIAL"/>
    <property type="match status" value="1"/>
</dbReference>
<evidence type="ECO:0000256" key="2">
    <source>
        <dbReference type="ARBA" id="ARBA00022670"/>
    </source>
</evidence>